<dbReference type="Proteomes" id="UP000005732">
    <property type="component" value="Unassembled WGS sequence"/>
</dbReference>
<organism evidence="2">
    <name type="scientific">Rhizobium leguminosarum bv. trifolii WSM2297</name>
    <dbReference type="NCBI Taxonomy" id="754762"/>
    <lineage>
        <taxon>Bacteria</taxon>
        <taxon>Pseudomonadati</taxon>
        <taxon>Pseudomonadota</taxon>
        <taxon>Alphaproteobacteria</taxon>
        <taxon>Hyphomicrobiales</taxon>
        <taxon>Rhizobiaceae</taxon>
        <taxon>Rhizobium/Agrobacterium group</taxon>
        <taxon>Rhizobium</taxon>
    </lineage>
</organism>
<proteinExistence type="predicted"/>
<feature type="compositionally biased region" description="Basic and acidic residues" evidence="1">
    <location>
        <begin position="30"/>
        <end position="44"/>
    </location>
</feature>
<dbReference type="AlphaFoldDB" id="J0CUU0"/>
<sequence>MISRIKRTLTVGQRAAAVERTNTIAQESAAEERQRREEKTERLRQLGFASVEATPQK</sequence>
<name>J0CUU0_RHILT</name>
<dbReference type="EMBL" id="JH719393">
    <property type="protein sequence ID" value="EJC83655.1"/>
    <property type="molecule type" value="Genomic_DNA"/>
</dbReference>
<evidence type="ECO:0000313" key="3">
    <source>
        <dbReference type="EMBL" id="EJC84754.1"/>
    </source>
</evidence>
<dbReference type="HOGENOM" id="CLU_197575_0_0_5"/>
<evidence type="ECO:0000313" key="2">
    <source>
        <dbReference type="EMBL" id="EJC83655.1"/>
    </source>
</evidence>
<dbReference type="EMBL" id="JH719393">
    <property type="protein sequence ID" value="EJC84754.1"/>
    <property type="molecule type" value="Genomic_DNA"/>
</dbReference>
<accession>J0CUU0</accession>
<gene>
    <name evidence="2" type="ORF">Rleg4DRAFT_5427</name>
    <name evidence="3" type="ORF">Rleg4DRAFT_6594</name>
</gene>
<reference evidence="2" key="1">
    <citation type="submission" date="2012-02" db="EMBL/GenBank/DDBJ databases">
        <title>Improved High-Quality Draft Sequence of Rhizobium leguminosarum bv. trifolii WSM2297.</title>
        <authorList>
            <consortium name="US DOE Joint Genome Institute"/>
            <person name="Lucas S."/>
            <person name="Han J."/>
            <person name="Lapidus A."/>
            <person name="Cheng J.-F."/>
            <person name="Goodwin L."/>
            <person name="Pitluck S."/>
            <person name="Peters L."/>
            <person name="Ovchinnikova G."/>
            <person name="Zhang X."/>
            <person name="Detter J.C."/>
            <person name="Han C."/>
            <person name="Tapia R."/>
            <person name="Land M."/>
            <person name="Hauser L."/>
            <person name="Kyrpides N."/>
            <person name="Ivanova N."/>
            <person name="Pagani I."/>
            <person name="Brau L."/>
            <person name="Yates R."/>
            <person name="O'Hara G."/>
            <person name="Rui T."/>
            <person name="Howieson J."/>
            <person name="Reeve W."/>
            <person name="Woyke T."/>
        </authorList>
    </citation>
    <scope>NUCLEOTIDE SEQUENCE [LARGE SCALE GENOMIC DNA]</scope>
    <source>
        <strain evidence="2">WSM2297</strain>
    </source>
</reference>
<protein>
    <submittedName>
        <fullName evidence="2">Uncharacterized protein</fullName>
    </submittedName>
</protein>
<feature type="region of interest" description="Disordered" evidence="1">
    <location>
        <begin position="24"/>
        <end position="57"/>
    </location>
</feature>
<evidence type="ECO:0000256" key="1">
    <source>
        <dbReference type="SAM" id="MobiDB-lite"/>
    </source>
</evidence>